<dbReference type="InterPro" id="IPR036388">
    <property type="entry name" value="WH-like_DNA-bd_sf"/>
</dbReference>
<evidence type="ECO:0000256" key="1">
    <source>
        <dbReference type="ARBA" id="ARBA00005820"/>
    </source>
</evidence>
<reference evidence="7 8" key="1">
    <citation type="submission" date="2021-12" db="EMBL/GenBank/DDBJ databases">
        <title>Genome sequence of Kibdelosporangium philippinense ATCC 49844.</title>
        <authorList>
            <person name="Fedorov E.A."/>
            <person name="Omeragic M."/>
            <person name="Shalygina K.F."/>
            <person name="Maclea K.S."/>
        </authorList>
    </citation>
    <scope>NUCLEOTIDE SEQUENCE [LARGE SCALE GENOMIC DNA]</scope>
    <source>
        <strain evidence="7 8">ATCC 49844</strain>
    </source>
</reference>
<dbReference type="InterPro" id="IPR005158">
    <property type="entry name" value="BTAD"/>
</dbReference>
<dbReference type="SUPFAM" id="SSF46894">
    <property type="entry name" value="C-terminal effector domain of the bipartite response regulators"/>
    <property type="match status" value="1"/>
</dbReference>
<organism evidence="7 8">
    <name type="scientific">Kibdelosporangium philippinense</name>
    <dbReference type="NCBI Taxonomy" id="211113"/>
    <lineage>
        <taxon>Bacteria</taxon>
        <taxon>Bacillati</taxon>
        <taxon>Actinomycetota</taxon>
        <taxon>Actinomycetes</taxon>
        <taxon>Pseudonocardiales</taxon>
        <taxon>Pseudonocardiaceae</taxon>
        <taxon>Kibdelosporangium</taxon>
    </lineage>
</organism>
<evidence type="ECO:0000256" key="4">
    <source>
        <dbReference type="ARBA" id="ARBA00023163"/>
    </source>
</evidence>
<dbReference type="RefSeq" id="WP_233731380.1">
    <property type="nucleotide sequence ID" value="NZ_JAJVCN010000004.1"/>
</dbReference>
<dbReference type="InterPro" id="IPR051677">
    <property type="entry name" value="AfsR-DnrI-RedD_regulator"/>
</dbReference>
<evidence type="ECO:0000259" key="6">
    <source>
        <dbReference type="SMART" id="SM01043"/>
    </source>
</evidence>
<evidence type="ECO:0000256" key="2">
    <source>
        <dbReference type="ARBA" id="ARBA00023015"/>
    </source>
</evidence>
<evidence type="ECO:0000313" key="7">
    <source>
        <dbReference type="EMBL" id="MCE7009876.1"/>
    </source>
</evidence>
<name>A0ABS8ZQ62_9PSEU</name>
<evidence type="ECO:0000313" key="8">
    <source>
        <dbReference type="Proteomes" id="UP001521150"/>
    </source>
</evidence>
<feature type="domain" description="Bacterial transcriptional activator" evidence="6">
    <location>
        <begin position="95"/>
        <end position="234"/>
    </location>
</feature>
<dbReference type="InterPro" id="IPR001867">
    <property type="entry name" value="OmpR/PhoB-type_DNA-bd"/>
</dbReference>
<dbReference type="Gene3D" id="1.25.40.10">
    <property type="entry name" value="Tetratricopeptide repeat domain"/>
    <property type="match status" value="1"/>
</dbReference>
<dbReference type="EMBL" id="JAJVCN010000004">
    <property type="protein sequence ID" value="MCE7009876.1"/>
    <property type="molecule type" value="Genomic_DNA"/>
</dbReference>
<dbReference type="PANTHER" id="PTHR35807:SF1">
    <property type="entry name" value="TRANSCRIPTIONAL REGULATOR REDD"/>
    <property type="match status" value="1"/>
</dbReference>
<comment type="caution">
    <text evidence="7">The sequence shown here is derived from an EMBL/GenBank/DDBJ whole genome shotgun (WGS) entry which is preliminary data.</text>
</comment>
<proteinExistence type="inferred from homology"/>
<dbReference type="SMART" id="SM01043">
    <property type="entry name" value="BTAD"/>
    <property type="match status" value="1"/>
</dbReference>
<comment type="similarity">
    <text evidence="1">Belongs to the AfsR/DnrI/RedD regulatory family.</text>
</comment>
<dbReference type="SMART" id="SM00862">
    <property type="entry name" value="Trans_reg_C"/>
    <property type="match status" value="1"/>
</dbReference>
<keyword evidence="2" id="KW-0805">Transcription regulation</keyword>
<sequence>MDFRLLGPLEVATDDRTIPIGSGRLKCLLAVLVVNANTFVGFDELVEAIWGTTVPVNPRPAVHTCVARLRSALAGEVRIEAGSGGYRIVVGESRVDVKRFEALILRARTAGWREAEMLTEALGLWRGEALADVPSDYLRQLADLWWDRRLQVLERKLELDLRAGLHDSALPDLQKLAVQYPLRERFWALLITALSRCGRQADALHAYSTVRQRLVDELGVDPGPGLRQAHQAVLTGQANRLVSGYAGSNPYNHSRGLISVGFATPEAFAGSSPGPQCLSS</sequence>
<dbReference type="Proteomes" id="UP001521150">
    <property type="component" value="Unassembled WGS sequence"/>
</dbReference>
<dbReference type="SUPFAM" id="SSF48452">
    <property type="entry name" value="TPR-like"/>
    <property type="match status" value="1"/>
</dbReference>
<dbReference type="Gene3D" id="1.10.10.10">
    <property type="entry name" value="Winged helix-like DNA-binding domain superfamily/Winged helix DNA-binding domain"/>
    <property type="match status" value="1"/>
</dbReference>
<dbReference type="InterPro" id="IPR011990">
    <property type="entry name" value="TPR-like_helical_dom_sf"/>
</dbReference>
<dbReference type="PANTHER" id="PTHR35807">
    <property type="entry name" value="TRANSCRIPTIONAL REGULATOR REDD-RELATED"/>
    <property type="match status" value="1"/>
</dbReference>
<keyword evidence="3" id="KW-0238">DNA-binding</keyword>
<accession>A0ABS8ZQ62</accession>
<feature type="domain" description="OmpR/PhoB-type" evidence="5">
    <location>
        <begin position="15"/>
        <end position="88"/>
    </location>
</feature>
<dbReference type="Pfam" id="PF03704">
    <property type="entry name" value="BTAD"/>
    <property type="match status" value="1"/>
</dbReference>
<dbReference type="CDD" id="cd15831">
    <property type="entry name" value="BTAD"/>
    <property type="match status" value="1"/>
</dbReference>
<keyword evidence="4" id="KW-0804">Transcription</keyword>
<gene>
    <name evidence="7" type="ORF">LWC34_44790</name>
</gene>
<keyword evidence="8" id="KW-1185">Reference proteome</keyword>
<evidence type="ECO:0000256" key="3">
    <source>
        <dbReference type="ARBA" id="ARBA00023125"/>
    </source>
</evidence>
<dbReference type="InterPro" id="IPR016032">
    <property type="entry name" value="Sig_transdc_resp-reg_C-effctor"/>
</dbReference>
<protein>
    <submittedName>
        <fullName evidence="7">AfsR/SARP family transcriptional regulator</fullName>
    </submittedName>
</protein>
<evidence type="ECO:0000259" key="5">
    <source>
        <dbReference type="SMART" id="SM00862"/>
    </source>
</evidence>